<reference evidence="2" key="1">
    <citation type="journal article" date="2020" name="Stud. Mycol.">
        <title>101 Dothideomycetes genomes: a test case for predicting lifestyles and emergence of pathogens.</title>
        <authorList>
            <person name="Haridas S."/>
            <person name="Albert R."/>
            <person name="Binder M."/>
            <person name="Bloem J."/>
            <person name="Labutti K."/>
            <person name="Salamov A."/>
            <person name="Andreopoulos B."/>
            <person name="Baker S."/>
            <person name="Barry K."/>
            <person name="Bills G."/>
            <person name="Bluhm B."/>
            <person name="Cannon C."/>
            <person name="Castanera R."/>
            <person name="Culley D."/>
            <person name="Daum C."/>
            <person name="Ezra D."/>
            <person name="Gonzalez J."/>
            <person name="Henrissat B."/>
            <person name="Kuo A."/>
            <person name="Liang C."/>
            <person name="Lipzen A."/>
            <person name="Lutzoni F."/>
            <person name="Magnuson J."/>
            <person name="Mondo S."/>
            <person name="Nolan M."/>
            <person name="Ohm R."/>
            <person name="Pangilinan J."/>
            <person name="Park H.-J."/>
            <person name="Ramirez L."/>
            <person name="Alfaro M."/>
            <person name="Sun H."/>
            <person name="Tritt A."/>
            <person name="Yoshinaga Y."/>
            <person name="Zwiers L.-H."/>
            <person name="Turgeon B."/>
            <person name="Goodwin S."/>
            <person name="Spatafora J."/>
            <person name="Crous P."/>
            <person name="Grigoriev I."/>
        </authorList>
    </citation>
    <scope>NUCLEOTIDE SEQUENCE</scope>
    <source>
        <strain evidence="2">CBS 207.26</strain>
    </source>
</reference>
<keyword evidence="3" id="KW-1185">Reference proteome</keyword>
<dbReference type="OrthoDB" id="2507450at2759"/>
<proteinExistence type="predicted"/>
<accession>A0A6A6DGP8</accession>
<dbReference type="EMBL" id="ML994678">
    <property type="protein sequence ID" value="KAF2178103.1"/>
    <property type="molecule type" value="Genomic_DNA"/>
</dbReference>
<name>A0A6A6DGP8_9PEZI</name>
<feature type="chain" id="PRO_5025587594" evidence="1">
    <location>
        <begin position="20"/>
        <end position="158"/>
    </location>
</feature>
<evidence type="ECO:0000256" key="1">
    <source>
        <dbReference type="SAM" id="SignalP"/>
    </source>
</evidence>
<gene>
    <name evidence="2" type="ORF">K469DRAFT_695742</name>
</gene>
<protein>
    <submittedName>
        <fullName evidence="2">Uncharacterized protein</fullName>
    </submittedName>
</protein>
<organism evidence="2 3">
    <name type="scientific">Zopfia rhizophila CBS 207.26</name>
    <dbReference type="NCBI Taxonomy" id="1314779"/>
    <lineage>
        <taxon>Eukaryota</taxon>
        <taxon>Fungi</taxon>
        <taxon>Dikarya</taxon>
        <taxon>Ascomycota</taxon>
        <taxon>Pezizomycotina</taxon>
        <taxon>Dothideomycetes</taxon>
        <taxon>Dothideomycetes incertae sedis</taxon>
        <taxon>Zopfiaceae</taxon>
        <taxon>Zopfia</taxon>
    </lineage>
</organism>
<dbReference type="Proteomes" id="UP000800200">
    <property type="component" value="Unassembled WGS sequence"/>
</dbReference>
<dbReference type="AlphaFoldDB" id="A0A6A6DGP8"/>
<sequence length="158" mass="17257">MLLPVSLLPFLILPTLSIASPQPALVSEEYVHLIPHHTLFLRQLQNLQTFSGNLGGVSASDVTNSGDTKRPFAVDGDTFTDFQTAAQRSCDNQFNQCSQAANSQGNKGSVRVQDCDEQKNDCRNTLQNARVQDFQTGVASQNIGPDPDFPEFDLICEA</sequence>
<keyword evidence="1" id="KW-0732">Signal</keyword>
<evidence type="ECO:0000313" key="2">
    <source>
        <dbReference type="EMBL" id="KAF2178103.1"/>
    </source>
</evidence>
<evidence type="ECO:0000313" key="3">
    <source>
        <dbReference type="Proteomes" id="UP000800200"/>
    </source>
</evidence>
<feature type="signal peptide" evidence="1">
    <location>
        <begin position="1"/>
        <end position="19"/>
    </location>
</feature>